<dbReference type="GO" id="GO:0031267">
    <property type="term" value="F:small GTPase binding"/>
    <property type="evidence" value="ECO:0007669"/>
    <property type="project" value="InterPro"/>
</dbReference>
<dbReference type="SMART" id="SM01140">
    <property type="entry name" value="Drf_GBD"/>
    <property type="match status" value="1"/>
</dbReference>
<dbReference type="Proteomes" id="UP000887581">
    <property type="component" value="Unplaced"/>
</dbReference>
<evidence type="ECO:0000259" key="1">
    <source>
        <dbReference type="SMART" id="SM01140"/>
    </source>
</evidence>
<proteinExistence type="predicted"/>
<reference evidence="3" key="1">
    <citation type="submission" date="2022-11" db="UniProtKB">
        <authorList>
            <consortium name="WormBaseParasite"/>
        </authorList>
    </citation>
    <scope>IDENTIFICATION</scope>
</reference>
<keyword evidence="2" id="KW-1185">Reference proteome</keyword>
<dbReference type="GO" id="GO:0003779">
    <property type="term" value="F:actin binding"/>
    <property type="evidence" value="ECO:0007669"/>
    <property type="project" value="InterPro"/>
</dbReference>
<protein>
    <submittedName>
        <fullName evidence="3">Formin GTPase-binding domain-containing protein</fullName>
    </submittedName>
</protein>
<dbReference type="SUPFAM" id="SSF48371">
    <property type="entry name" value="ARM repeat"/>
    <property type="match status" value="1"/>
</dbReference>
<dbReference type="Gene3D" id="1.25.10.10">
    <property type="entry name" value="Leucine-rich Repeat Variant"/>
    <property type="match status" value="1"/>
</dbReference>
<dbReference type="InterPro" id="IPR011989">
    <property type="entry name" value="ARM-like"/>
</dbReference>
<dbReference type="AlphaFoldDB" id="A0A915Q6W4"/>
<dbReference type="WBParaSite" id="sdigi.contig74.g3684.t1">
    <property type="protein sequence ID" value="sdigi.contig74.g3684.t1"/>
    <property type="gene ID" value="sdigi.contig74.g3684"/>
</dbReference>
<name>A0A915Q6W4_9BILA</name>
<dbReference type="Pfam" id="PF06371">
    <property type="entry name" value="Drf_GBD"/>
    <property type="match status" value="1"/>
</dbReference>
<evidence type="ECO:0000313" key="3">
    <source>
        <dbReference type="WBParaSite" id="sdigi.contig74.g3684.t1"/>
    </source>
</evidence>
<dbReference type="GO" id="GO:0030036">
    <property type="term" value="P:actin cytoskeleton organization"/>
    <property type="evidence" value="ECO:0007669"/>
    <property type="project" value="InterPro"/>
</dbReference>
<sequence>MIDVVDRMLCCLNRTTPDDSNDKKVHVEKYTFKPDPLHSLVFTLDVATLDKHEVDIAFPRFLAELDLSPENQKVLLDQPIEKKCLMLSEQIAIREKYGIGDNKIAEEFLELIREPSLLDSDNLHILEALFISLRTQSHSYVEIFIKLGGSGHLRSLLCECRKRSGREHHAAAILLCFRALLNSTVGRLAVLSSDETLRAIASSTCLLSAKCKFSFMRVEVFVD</sequence>
<accession>A0A915Q6W4</accession>
<feature type="domain" description="Formin GTPase-binding" evidence="1">
    <location>
        <begin position="46"/>
        <end position="206"/>
    </location>
</feature>
<evidence type="ECO:0000313" key="2">
    <source>
        <dbReference type="Proteomes" id="UP000887581"/>
    </source>
</evidence>
<dbReference type="InterPro" id="IPR010473">
    <property type="entry name" value="GTPase-bd"/>
</dbReference>
<organism evidence="2 3">
    <name type="scientific">Setaria digitata</name>
    <dbReference type="NCBI Taxonomy" id="48799"/>
    <lineage>
        <taxon>Eukaryota</taxon>
        <taxon>Metazoa</taxon>
        <taxon>Ecdysozoa</taxon>
        <taxon>Nematoda</taxon>
        <taxon>Chromadorea</taxon>
        <taxon>Rhabditida</taxon>
        <taxon>Spirurina</taxon>
        <taxon>Spiruromorpha</taxon>
        <taxon>Filarioidea</taxon>
        <taxon>Setariidae</taxon>
        <taxon>Setaria</taxon>
    </lineage>
</organism>
<dbReference type="InterPro" id="IPR016024">
    <property type="entry name" value="ARM-type_fold"/>
</dbReference>